<gene>
    <name evidence="3" type="ORF">SAMN05443575_1933</name>
</gene>
<keyword evidence="4" id="KW-1185">Reference proteome</keyword>
<sequence>MTDTPGGPSLHKSPATDPARPRPPRLVLYAMVALILSGLGAVLASASLYTGSVKTWVRDGARDSQADKIVDKLDDYKKAGPTAGNRASELATLRTQVRDLKKVPSDQLSPRIAQLKPAVTALQTGANSKQRGLVGDMRTQFDDLDKLPKQVSAQQKGALISSLIVLVALAVAASAAYRGRYWTRWAVLGLWVLATFTGTLAGLGSVMSVAADIPALFKVPAFVAGLGLVVAVVLVNLRPSVAFFNLTRPARPAGQQRRGLFQPAPRPSGPRGGGGLFGGGARAATRQPTVPERETSAGTERARAKQRSNAEAVAKGADLARRRAKASKSRRTGV</sequence>
<organism evidence="3 4">
    <name type="scientific">Jatrophihabitans endophyticus</name>
    <dbReference type="NCBI Taxonomy" id="1206085"/>
    <lineage>
        <taxon>Bacteria</taxon>
        <taxon>Bacillati</taxon>
        <taxon>Actinomycetota</taxon>
        <taxon>Actinomycetes</taxon>
        <taxon>Jatrophihabitantales</taxon>
        <taxon>Jatrophihabitantaceae</taxon>
        <taxon>Jatrophihabitans</taxon>
    </lineage>
</organism>
<evidence type="ECO:0000313" key="3">
    <source>
        <dbReference type="EMBL" id="SHG29087.1"/>
    </source>
</evidence>
<dbReference type="STRING" id="1206085.SAMN05443575_1933"/>
<feature type="transmembrane region" description="Helical" evidence="2">
    <location>
        <begin position="26"/>
        <end position="49"/>
    </location>
</feature>
<feature type="region of interest" description="Disordered" evidence="1">
    <location>
        <begin position="1"/>
        <end position="22"/>
    </location>
</feature>
<keyword evidence="2" id="KW-0812">Transmembrane</keyword>
<evidence type="ECO:0000313" key="4">
    <source>
        <dbReference type="Proteomes" id="UP000186132"/>
    </source>
</evidence>
<keyword evidence="2" id="KW-0472">Membrane</keyword>
<protein>
    <submittedName>
        <fullName evidence="3">Uncharacterized protein</fullName>
    </submittedName>
</protein>
<feature type="compositionally biased region" description="Basic residues" evidence="1">
    <location>
        <begin position="322"/>
        <end position="334"/>
    </location>
</feature>
<name>A0A1M5ILC2_9ACTN</name>
<feature type="compositionally biased region" description="Gly residues" evidence="1">
    <location>
        <begin position="270"/>
        <end position="281"/>
    </location>
</feature>
<evidence type="ECO:0000256" key="1">
    <source>
        <dbReference type="SAM" id="MobiDB-lite"/>
    </source>
</evidence>
<dbReference type="AlphaFoldDB" id="A0A1M5ILC2"/>
<feature type="compositionally biased region" description="Basic and acidic residues" evidence="1">
    <location>
        <begin position="291"/>
        <end position="303"/>
    </location>
</feature>
<feature type="transmembrane region" description="Helical" evidence="2">
    <location>
        <begin position="215"/>
        <end position="237"/>
    </location>
</feature>
<feature type="region of interest" description="Disordered" evidence="1">
    <location>
        <begin position="254"/>
        <end position="334"/>
    </location>
</feature>
<dbReference type="RefSeq" id="WP_073389080.1">
    <property type="nucleotide sequence ID" value="NZ_FQVU01000002.1"/>
</dbReference>
<accession>A0A1M5ILC2</accession>
<dbReference type="EMBL" id="FQVU01000002">
    <property type="protein sequence ID" value="SHG29087.1"/>
    <property type="molecule type" value="Genomic_DNA"/>
</dbReference>
<dbReference type="Proteomes" id="UP000186132">
    <property type="component" value="Unassembled WGS sequence"/>
</dbReference>
<feature type="transmembrane region" description="Helical" evidence="2">
    <location>
        <begin position="157"/>
        <end position="177"/>
    </location>
</feature>
<reference evidence="3 4" key="1">
    <citation type="submission" date="2016-11" db="EMBL/GenBank/DDBJ databases">
        <authorList>
            <person name="Jaros S."/>
            <person name="Januszkiewicz K."/>
            <person name="Wedrychowicz H."/>
        </authorList>
    </citation>
    <scope>NUCLEOTIDE SEQUENCE [LARGE SCALE GENOMIC DNA]</scope>
    <source>
        <strain evidence="3 4">DSM 45627</strain>
    </source>
</reference>
<feature type="transmembrane region" description="Helical" evidence="2">
    <location>
        <begin position="183"/>
        <end position="203"/>
    </location>
</feature>
<keyword evidence="2" id="KW-1133">Transmembrane helix</keyword>
<proteinExistence type="predicted"/>
<evidence type="ECO:0000256" key="2">
    <source>
        <dbReference type="SAM" id="Phobius"/>
    </source>
</evidence>